<reference evidence="5 6" key="1">
    <citation type="journal article" date="2021" name="Comput. Struct. Biotechnol. J.">
        <title>De novo genome assembly of the potent medicinal plant Rehmannia glutinosa using nanopore technology.</title>
        <authorList>
            <person name="Ma L."/>
            <person name="Dong C."/>
            <person name="Song C."/>
            <person name="Wang X."/>
            <person name="Zheng X."/>
            <person name="Niu Y."/>
            <person name="Chen S."/>
            <person name="Feng W."/>
        </authorList>
    </citation>
    <scope>NUCLEOTIDE SEQUENCE [LARGE SCALE GENOMIC DNA]</scope>
    <source>
        <strain evidence="5">DH-2019</strain>
    </source>
</reference>
<dbReference type="InterPro" id="IPR035513">
    <property type="entry name" value="Invertase/methylesterase_inhib"/>
</dbReference>
<feature type="domain" description="Pectinesterase inhibitor" evidence="4">
    <location>
        <begin position="15"/>
        <end position="160"/>
    </location>
</feature>
<evidence type="ECO:0000256" key="3">
    <source>
        <dbReference type="ARBA" id="ARBA00038471"/>
    </source>
</evidence>
<evidence type="ECO:0000259" key="4">
    <source>
        <dbReference type="SMART" id="SM00856"/>
    </source>
</evidence>
<dbReference type="PANTHER" id="PTHR36710:SF8">
    <property type="entry name" value="PECTINESTERASE INHIBITOR-LIKE"/>
    <property type="match status" value="1"/>
</dbReference>
<evidence type="ECO:0000256" key="1">
    <source>
        <dbReference type="ARBA" id="ARBA00022729"/>
    </source>
</evidence>
<evidence type="ECO:0000256" key="2">
    <source>
        <dbReference type="ARBA" id="ARBA00023157"/>
    </source>
</evidence>
<dbReference type="PANTHER" id="PTHR36710">
    <property type="entry name" value="PECTINESTERASE INHIBITOR-LIKE"/>
    <property type="match status" value="1"/>
</dbReference>
<dbReference type="SUPFAM" id="SSF101148">
    <property type="entry name" value="Plant invertase/pectin methylesterase inhibitor"/>
    <property type="match status" value="1"/>
</dbReference>
<dbReference type="InterPro" id="IPR052421">
    <property type="entry name" value="PCW_Enzyme_Inhibitor"/>
</dbReference>
<sequence>MGTSQIQAYSGKLFVSATLLEDVCRQTQDQAFCLKVLGSDPRTKNADLVNLGLITIDLGSYSATGTKIKIHSLLLSVKDPELKIRLDMCDDHYAVAISSLRDAVGHLKSVEYIDLNLDGGQAYAEASECEDEFKKPPAYKSPLTDENYHLERFGEIITIIANMLVKNVDRLQQ</sequence>
<keyword evidence="6" id="KW-1185">Reference proteome</keyword>
<organism evidence="5 6">
    <name type="scientific">Rehmannia glutinosa</name>
    <name type="common">Chinese foxglove</name>
    <dbReference type="NCBI Taxonomy" id="99300"/>
    <lineage>
        <taxon>Eukaryota</taxon>
        <taxon>Viridiplantae</taxon>
        <taxon>Streptophyta</taxon>
        <taxon>Embryophyta</taxon>
        <taxon>Tracheophyta</taxon>
        <taxon>Spermatophyta</taxon>
        <taxon>Magnoliopsida</taxon>
        <taxon>eudicotyledons</taxon>
        <taxon>Gunneridae</taxon>
        <taxon>Pentapetalae</taxon>
        <taxon>asterids</taxon>
        <taxon>lamiids</taxon>
        <taxon>Lamiales</taxon>
        <taxon>Orobanchaceae</taxon>
        <taxon>Rehmannieae</taxon>
        <taxon>Rehmannia</taxon>
    </lineage>
</organism>
<comment type="caution">
    <text evidence="5">The sequence shown here is derived from an EMBL/GenBank/DDBJ whole genome shotgun (WGS) entry which is preliminary data.</text>
</comment>
<protein>
    <recommendedName>
        <fullName evidence="4">Pectinesterase inhibitor domain-containing protein</fullName>
    </recommendedName>
</protein>
<dbReference type="NCBIfam" id="TIGR01614">
    <property type="entry name" value="PME_inhib"/>
    <property type="match status" value="1"/>
</dbReference>
<dbReference type="Proteomes" id="UP001318860">
    <property type="component" value="Unassembled WGS sequence"/>
</dbReference>
<evidence type="ECO:0000313" key="6">
    <source>
        <dbReference type="Proteomes" id="UP001318860"/>
    </source>
</evidence>
<dbReference type="EMBL" id="JABTTQ020002610">
    <property type="protein sequence ID" value="KAK6123011.1"/>
    <property type="molecule type" value="Genomic_DNA"/>
</dbReference>
<dbReference type="InterPro" id="IPR006501">
    <property type="entry name" value="Pectinesterase_inhib_dom"/>
</dbReference>
<keyword evidence="1" id="KW-0732">Signal</keyword>
<dbReference type="Gene3D" id="1.20.140.40">
    <property type="entry name" value="Invertase/pectin methylesterase inhibitor family protein"/>
    <property type="match status" value="1"/>
</dbReference>
<keyword evidence="2" id="KW-1015">Disulfide bond</keyword>
<evidence type="ECO:0000313" key="5">
    <source>
        <dbReference type="EMBL" id="KAK6123011.1"/>
    </source>
</evidence>
<accession>A0ABR0ULV7</accession>
<comment type="similarity">
    <text evidence="3">Belongs to the PMEI family.</text>
</comment>
<name>A0ABR0ULV7_REHGL</name>
<dbReference type="Pfam" id="PF04043">
    <property type="entry name" value="PMEI"/>
    <property type="match status" value="1"/>
</dbReference>
<gene>
    <name evidence="5" type="ORF">DH2020_043258</name>
</gene>
<dbReference type="InterPro" id="IPR034086">
    <property type="entry name" value="PMEI_plant"/>
</dbReference>
<proteinExistence type="inferred from homology"/>
<dbReference type="SMART" id="SM00856">
    <property type="entry name" value="PMEI"/>
    <property type="match status" value="1"/>
</dbReference>
<dbReference type="CDD" id="cd15797">
    <property type="entry name" value="PMEI"/>
    <property type="match status" value="1"/>
</dbReference>